<dbReference type="Proteomes" id="UP000179807">
    <property type="component" value="Unassembled WGS sequence"/>
</dbReference>
<organism evidence="1 2">
    <name type="scientific">Tritrichomonas foetus</name>
    <dbReference type="NCBI Taxonomy" id="1144522"/>
    <lineage>
        <taxon>Eukaryota</taxon>
        <taxon>Metamonada</taxon>
        <taxon>Parabasalia</taxon>
        <taxon>Tritrichomonadida</taxon>
        <taxon>Tritrichomonadidae</taxon>
        <taxon>Tritrichomonas</taxon>
    </lineage>
</organism>
<evidence type="ECO:0000313" key="1">
    <source>
        <dbReference type="EMBL" id="OHT04644.1"/>
    </source>
</evidence>
<reference evidence="1" key="1">
    <citation type="submission" date="2016-10" db="EMBL/GenBank/DDBJ databases">
        <authorList>
            <person name="Benchimol M."/>
            <person name="Almeida L.G."/>
            <person name="Vasconcelos A.T."/>
            <person name="Perreira-Neves A."/>
            <person name="Rosa I.A."/>
            <person name="Tasca T."/>
            <person name="Bogo M.R."/>
            <person name="de Souza W."/>
        </authorList>
    </citation>
    <scope>NUCLEOTIDE SEQUENCE [LARGE SCALE GENOMIC DNA]</scope>
    <source>
        <strain evidence="1">K</strain>
    </source>
</reference>
<gene>
    <name evidence="1" type="ORF">TRFO_27782</name>
</gene>
<proteinExistence type="predicted"/>
<dbReference type="VEuPathDB" id="TrichDB:TRFO_27782"/>
<name>A0A1J4K4G6_9EUKA</name>
<dbReference type="RefSeq" id="XP_068357780.1">
    <property type="nucleotide sequence ID" value="XM_068505765.1"/>
</dbReference>
<sequence length="476" mass="55462">MGDSGDKAEMPSPDINPGNSIQRVEECLKYMTLQMWPQFCFLYSRLLNFQEIRVKGAGKMLRDDDEFTCAWNKLRASSVDCFLRNLESAQSFDEFIRWMKKLSEIIQDPRCLWNILHTEVQPSLKVTLEQSREIASQFFTPEMLFEFGLDSFLESDLCDFTNIKNEEELVDMFYATAGYMRACNLSDKYEVKANNFIEFVKRLLLVFTTLPDFDAHQFVWLVENIHNHLHLSRDLFKSICEDVLNKYASQDEGHNYLSRLHKMCIISTSPFLQQIPVLKTVINSVFKKVVEEQRKFVHRYIFGCYVNSLWDGEEEKTISEPLAAWRLFIMNLGARIKEKPELPNLLLVDIIDDSLSYFTGYYGEVQPSKGRSVNLRIDIFQIVDTCIQYYPGTIGIETLKKLWFLLYIVAVAGANDDQLNDVKQKDSKSPNSPYLGLEHSDRDFNDYDEALASLSKKFEAEFEAFPNMVEFVRKNY</sequence>
<dbReference type="GeneID" id="94840469"/>
<protein>
    <submittedName>
        <fullName evidence="1">Uncharacterized protein</fullName>
    </submittedName>
</protein>
<dbReference type="OrthoDB" id="10261084at2759"/>
<evidence type="ECO:0000313" key="2">
    <source>
        <dbReference type="Proteomes" id="UP000179807"/>
    </source>
</evidence>
<keyword evidence="2" id="KW-1185">Reference proteome</keyword>
<comment type="caution">
    <text evidence="1">The sequence shown here is derived from an EMBL/GenBank/DDBJ whole genome shotgun (WGS) entry which is preliminary data.</text>
</comment>
<accession>A0A1J4K4G6</accession>
<dbReference type="EMBL" id="MLAK01000785">
    <property type="protein sequence ID" value="OHT04644.1"/>
    <property type="molecule type" value="Genomic_DNA"/>
</dbReference>
<dbReference type="AlphaFoldDB" id="A0A1J4K4G6"/>